<name>A0A482XKR2_LAOST</name>
<reference evidence="1 2" key="1">
    <citation type="journal article" date="2017" name="Gigascience">
        <title>Genome sequence of the small brown planthopper, Laodelphax striatellus.</title>
        <authorList>
            <person name="Zhu J."/>
            <person name="Jiang F."/>
            <person name="Wang X."/>
            <person name="Yang P."/>
            <person name="Bao Y."/>
            <person name="Zhao W."/>
            <person name="Wang W."/>
            <person name="Lu H."/>
            <person name="Wang Q."/>
            <person name="Cui N."/>
            <person name="Li J."/>
            <person name="Chen X."/>
            <person name="Luo L."/>
            <person name="Yu J."/>
            <person name="Kang L."/>
            <person name="Cui F."/>
        </authorList>
    </citation>
    <scope>NUCLEOTIDE SEQUENCE [LARGE SCALE GENOMIC DNA]</scope>
    <source>
        <strain evidence="1">Lst14</strain>
    </source>
</reference>
<dbReference type="Proteomes" id="UP000291343">
    <property type="component" value="Unassembled WGS sequence"/>
</dbReference>
<evidence type="ECO:0000313" key="1">
    <source>
        <dbReference type="EMBL" id="RZF46675.1"/>
    </source>
</evidence>
<protein>
    <submittedName>
        <fullName evidence="1">Uncharacterized protein</fullName>
    </submittedName>
</protein>
<dbReference type="OrthoDB" id="6755717at2759"/>
<accession>A0A482XKR2</accession>
<sequence>MPEKEVIFNAMPPPPGVGLPLQFPPSAFAAFHHAPLPVDQRTHEGRYLWDPASGRILHPDAAPTAFHHPAAHGQIVISYSSLVFKLDLLPWTSVERFPAHSLMYAIFNDVYTLSQNRLADAVCEETFM</sequence>
<comment type="caution">
    <text evidence="1">The sequence shown here is derived from an EMBL/GenBank/DDBJ whole genome shotgun (WGS) entry which is preliminary data.</text>
</comment>
<keyword evidence="2" id="KW-1185">Reference proteome</keyword>
<organism evidence="1 2">
    <name type="scientific">Laodelphax striatellus</name>
    <name type="common">Small brown planthopper</name>
    <name type="synonym">Delphax striatella</name>
    <dbReference type="NCBI Taxonomy" id="195883"/>
    <lineage>
        <taxon>Eukaryota</taxon>
        <taxon>Metazoa</taxon>
        <taxon>Ecdysozoa</taxon>
        <taxon>Arthropoda</taxon>
        <taxon>Hexapoda</taxon>
        <taxon>Insecta</taxon>
        <taxon>Pterygota</taxon>
        <taxon>Neoptera</taxon>
        <taxon>Paraneoptera</taxon>
        <taxon>Hemiptera</taxon>
        <taxon>Auchenorrhyncha</taxon>
        <taxon>Fulgoroidea</taxon>
        <taxon>Delphacidae</taxon>
        <taxon>Criomorphinae</taxon>
        <taxon>Laodelphax</taxon>
    </lineage>
</organism>
<gene>
    <name evidence="1" type="ORF">LSTR_LSTR002538</name>
</gene>
<dbReference type="STRING" id="195883.A0A482XKR2"/>
<dbReference type="InParanoid" id="A0A482XKR2"/>
<dbReference type="EMBL" id="QKKF02005739">
    <property type="protein sequence ID" value="RZF46675.1"/>
    <property type="molecule type" value="Genomic_DNA"/>
</dbReference>
<proteinExistence type="predicted"/>
<dbReference type="AlphaFoldDB" id="A0A482XKR2"/>
<evidence type="ECO:0000313" key="2">
    <source>
        <dbReference type="Proteomes" id="UP000291343"/>
    </source>
</evidence>